<sequence length="98" mass="9573">MRTKKALAALVVGCAALAPAALAPSPAAAASGLVNISIKDAVNGNQVAILNNLSIPVAAAVCVVDVDVLTKQLADVGKADCPAQSNSKQVATVVNAIG</sequence>
<dbReference type="RefSeq" id="WP_189171466.1">
    <property type="nucleotide sequence ID" value="NZ_BMQB01000009.1"/>
</dbReference>
<accession>A0A8J3BCF3</accession>
<protein>
    <submittedName>
        <fullName evidence="2">Uncharacterized protein</fullName>
    </submittedName>
</protein>
<reference evidence="2" key="1">
    <citation type="journal article" date="2014" name="Int. J. Syst. Evol. Microbiol.">
        <title>Complete genome sequence of Corynebacterium casei LMG S-19264T (=DSM 44701T), isolated from a smear-ripened cheese.</title>
        <authorList>
            <consortium name="US DOE Joint Genome Institute (JGI-PGF)"/>
            <person name="Walter F."/>
            <person name="Albersmeier A."/>
            <person name="Kalinowski J."/>
            <person name="Ruckert C."/>
        </authorList>
    </citation>
    <scope>NUCLEOTIDE SEQUENCE</scope>
    <source>
        <strain evidence="2">JCM 3090</strain>
    </source>
</reference>
<proteinExistence type="predicted"/>
<feature type="signal peptide" evidence="1">
    <location>
        <begin position="1"/>
        <end position="29"/>
    </location>
</feature>
<reference evidence="2" key="2">
    <citation type="submission" date="2020-09" db="EMBL/GenBank/DDBJ databases">
        <authorList>
            <person name="Sun Q."/>
            <person name="Ohkuma M."/>
        </authorList>
    </citation>
    <scope>NUCLEOTIDE SEQUENCE</scope>
    <source>
        <strain evidence="2">JCM 3090</strain>
    </source>
</reference>
<evidence type="ECO:0000313" key="3">
    <source>
        <dbReference type="Proteomes" id="UP000649739"/>
    </source>
</evidence>
<keyword evidence="1" id="KW-0732">Signal</keyword>
<dbReference type="AlphaFoldDB" id="A0A8J3BCF3"/>
<gene>
    <name evidence="2" type="ORF">GCM10010123_37180</name>
</gene>
<comment type="caution">
    <text evidence="2">The sequence shown here is derived from an EMBL/GenBank/DDBJ whole genome shotgun (WGS) entry which is preliminary data.</text>
</comment>
<name>A0A8J3BCF3_9ACTN</name>
<dbReference type="Proteomes" id="UP000649739">
    <property type="component" value="Unassembled WGS sequence"/>
</dbReference>
<dbReference type="EMBL" id="BMQB01000009">
    <property type="protein sequence ID" value="GGK03807.1"/>
    <property type="molecule type" value="Genomic_DNA"/>
</dbReference>
<evidence type="ECO:0000256" key="1">
    <source>
        <dbReference type="SAM" id="SignalP"/>
    </source>
</evidence>
<feature type="chain" id="PRO_5035269587" evidence="1">
    <location>
        <begin position="30"/>
        <end position="98"/>
    </location>
</feature>
<keyword evidence="3" id="KW-1185">Reference proteome</keyword>
<evidence type="ECO:0000313" key="2">
    <source>
        <dbReference type="EMBL" id="GGK03807.1"/>
    </source>
</evidence>
<organism evidence="2 3">
    <name type="scientific">Pilimelia anulata</name>
    <dbReference type="NCBI Taxonomy" id="53371"/>
    <lineage>
        <taxon>Bacteria</taxon>
        <taxon>Bacillati</taxon>
        <taxon>Actinomycetota</taxon>
        <taxon>Actinomycetes</taxon>
        <taxon>Micromonosporales</taxon>
        <taxon>Micromonosporaceae</taxon>
        <taxon>Pilimelia</taxon>
    </lineage>
</organism>